<protein>
    <submittedName>
        <fullName evidence="2">Uncharacterized protein</fullName>
    </submittedName>
</protein>
<accession>A0A9D1IVW7</accession>
<organism evidence="2 3">
    <name type="scientific">Candidatus Avoscillospira avicola</name>
    <dbReference type="NCBI Taxonomy" id="2840706"/>
    <lineage>
        <taxon>Bacteria</taxon>
        <taxon>Bacillati</taxon>
        <taxon>Bacillota</taxon>
        <taxon>Clostridia</taxon>
        <taxon>Eubacteriales</taxon>
        <taxon>Oscillospiraceae</taxon>
        <taxon>Oscillospiraceae incertae sedis</taxon>
        <taxon>Candidatus Avoscillospira</taxon>
    </lineage>
</organism>
<dbReference type="AlphaFoldDB" id="A0A9D1IVW7"/>
<dbReference type="Proteomes" id="UP000824239">
    <property type="component" value="Unassembled WGS sequence"/>
</dbReference>
<evidence type="ECO:0000313" key="2">
    <source>
        <dbReference type="EMBL" id="HIR50272.1"/>
    </source>
</evidence>
<evidence type="ECO:0000313" key="3">
    <source>
        <dbReference type="Proteomes" id="UP000824239"/>
    </source>
</evidence>
<comment type="caution">
    <text evidence="2">The sequence shown here is derived from an EMBL/GenBank/DDBJ whole genome shotgun (WGS) entry which is preliminary data.</text>
</comment>
<gene>
    <name evidence="2" type="ORF">IAA53_03150</name>
</gene>
<feature type="region of interest" description="Disordered" evidence="1">
    <location>
        <begin position="47"/>
        <end position="72"/>
    </location>
</feature>
<proteinExistence type="predicted"/>
<sequence length="72" mass="7783">METAVQRQTAMQDFCLQKGEGRFMLRGLRTGRLQQAVFEFAGSVRAGNPAAAEGKGRGTADEDRCGTGTFLQ</sequence>
<name>A0A9D1IVW7_9FIRM</name>
<reference evidence="2" key="2">
    <citation type="journal article" date="2021" name="PeerJ">
        <title>Extensive microbial diversity within the chicken gut microbiome revealed by metagenomics and culture.</title>
        <authorList>
            <person name="Gilroy R."/>
            <person name="Ravi A."/>
            <person name="Getino M."/>
            <person name="Pursley I."/>
            <person name="Horton D.L."/>
            <person name="Alikhan N.F."/>
            <person name="Baker D."/>
            <person name="Gharbi K."/>
            <person name="Hall N."/>
            <person name="Watson M."/>
            <person name="Adriaenssens E.M."/>
            <person name="Foster-Nyarko E."/>
            <person name="Jarju S."/>
            <person name="Secka A."/>
            <person name="Antonio M."/>
            <person name="Oren A."/>
            <person name="Chaudhuri R.R."/>
            <person name="La Ragione R."/>
            <person name="Hildebrand F."/>
            <person name="Pallen M.J."/>
        </authorList>
    </citation>
    <scope>NUCLEOTIDE SEQUENCE</scope>
    <source>
        <strain evidence="2">ChiBcec15-4380</strain>
    </source>
</reference>
<dbReference type="EMBL" id="DVHE01000022">
    <property type="protein sequence ID" value="HIR50272.1"/>
    <property type="molecule type" value="Genomic_DNA"/>
</dbReference>
<feature type="compositionally biased region" description="Basic and acidic residues" evidence="1">
    <location>
        <begin position="54"/>
        <end position="65"/>
    </location>
</feature>
<evidence type="ECO:0000256" key="1">
    <source>
        <dbReference type="SAM" id="MobiDB-lite"/>
    </source>
</evidence>
<reference evidence="2" key="1">
    <citation type="submission" date="2020-10" db="EMBL/GenBank/DDBJ databases">
        <authorList>
            <person name="Gilroy R."/>
        </authorList>
    </citation>
    <scope>NUCLEOTIDE SEQUENCE</scope>
    <source>
        <strain evidence="2">ChiBcec15-4380</strain>
    </source>
</reference>